<name>A0A0M9EYF5_FUSLA</name>
<dbReference type="Pfam" id="PF00350">
    <property type="entry name" value="Dynamin_N"/>
    <property type="match status" value="1"/>
</dbReference>
<dbReference type="InterPro" id="IPR027417">
    <property type="entry name" value="P-loop_NTPase"/>
</dbReference>
<accession>A0A0M9EYF5</accession>
<dbReference type="EMBL" id="JXCE01000070">
    <property type="protein sequence ID" value="KPA42252.1"/>
    <property type="molecule type" value="Genomic_DNA"/>
</dbReference>
<evidence type="ECO:0000313" key="3">
    <source>
        <dbReference type="EMBL" id="KPA42252.1"/>
    </source>
</evidence>
<evidence type="ECO:0000256" key="1">
    <source>
        <dbReference type="SAM" id="MobiDB-lite"/>
    </source>
</evidence>
<feature type="region of interest" description="Disordered" evidence="1">
    <location>
        <begin position="446"/>
        <end position="477"/>
    </location>
</feature>
<dbReference type="PANTHER" id="PTHR36681:SF3">
    <property type="entry name" value="NUCLEAR GTPASE, GERMINAL CENTER-ASSOCIATED, TANDEM DUPLICATE 3"/>
    <property type="match status" value="1"/>
</dbReference>
<dbReference type="InterPro" id="IPR045063">
    <property type="entry name" value="Dynamin_N"/>
</dbReference>
<dbReference type="Gene3D" id="3.40.50.300">
    <property type="entry name" value="P-loop containing nucleotide triphosphate hydrolases"/>
    <property type="match status" value="1"/>
</dbReference>
<proteinExistence type="predicted"/>
<feature type="compositionally biased region" description="Basic and acidic residues" evidence="1">
    <location>
        <begin position="448"/>
        <end position="458"/>
    </location>
</feature>
<evidence type="ECO:0000313" key="4">
    <source>
        <dbReference type="Proteomes" id="UP000037904"/>
    </source>
</evidence>
<keyword evidence="4" id="KW-1185">Reference proteome</keyword>
<reference evidence="3 4" key="1">
    <citation type="submission" date="2015-04" db="EMBL/GenBank/DDBJ databases">
        <title>The draft genome sequence of Fusarium langsethiae, a T-2/HT-2 mycotoxin producer.</title>
        <authorList>
            <person name="Lysoe E."/>
            <person name="Divon H.H."/>
            <person name="Terzi V."/>
            <person name="Orru L."/>
            <person name="Lamontanara A."/>
            <person name="Kolseth A.-K."/>
            <person name="Frandsen R.J."/>
            <person name="Nielsen K."/>
            <person name="Thrane U."/>
        </authorList>
    </citation>
    <scope>NUCLEOTIDE SEQUENCE [LARGE SCALE GENOMIC DNA]</scope>
    <source>
        <strain evidence="3 4">Fl201059</strain>
    </source>
</reference>
<feature type="domain" description="Dynamin N-terminal" evidence="2">
    <location>
        <begin position="125"/>
        <end position="372"/>
    </location>
</feature>
<gene>
    <name evidence="3" type="ORF">FLAG1_04818</name>
</gene>
<protein>
    <submittedName>
        <fullName evidence="3">Gtpase slip-gc</fullName>
    </submittedName>
</protein>
<dbReference type="Proteomes" id="UP000037904">
    <property type="component" value="Unassembled WGS sequence"/>
</dbReference>
<dbReference type="PANTHER" id="PTHR36681">
    <property type="entry name" value="NUCLEAR GTPASE, GERMINAL CENTER-ASSOCIATED, TANDEM DUPLICATE 3"/>
    <property type="match status" value="1"/>
</dbReference>
<feature type="region of interest" description="Disordered" evidence="1">
    <location>
        <begin position="1"/>
        <end position="39"/>
    </location>
</feature>
<comment type="caution">
    <text evidence="3">The sequence shown here is derived from an EMBL/GenBank/DDBJ whole genome shotgun (WGS) entry which is preliminary data.</text>
</comment>
<dbReference type="SUPFAM" id="SSF52540">
    <property type="entry name" value="P-loop containing nucleoside triphosphate hydrolases"/>
    <property type="match status" value="1"/>
</dbReference>
<dbReference type="OrthoDB" id="3598281at2759"/>
<feature type="compositionally biased region" description="Basic and acidic residues" evidence="1">
    <location>
        <begin position="10"/>
        <end position="32"/>
    </location>
</feature>
<dbReference type="AlphaFoldDB" id="A0A0M9EYF5"/>
<sequence>MEVAALLAPVKRERSPSSEHTLEAPRAKRQADEQTGVTRTPVKFPWRECQELDDVQRLKIKEKAVKQAKENCNKIRALLVPALAAVDEDPDSKNAVIIGRKIIQQWLDQDDTTQQALKNHQVLVGVEGPTGAGKSSFLGSLLRIPELLPMGQDNDTPGHEFRAEITFRPKVEVENDLESLLKELNRYKDLITNKFHEEDDDAQDKADAITESRNKIEYELPKIKAVWGIEKDYLEQAVASCPEFRTYADVAQGILRKNNHVLKLLDSGRVETHYSTAKKLAGIIKPYLDSSVMSVGSHVKFALWPLVKEVHIYAKSEILKSGITLVDLPGCGDATASRSEVAQKVSSDLDVRIIVTPIIRATDEKQGQALMQSGFDEAQMRIRGKLDGNGFGVVVSKMDGINVDSYIDGCDELLNDEQVAQERDRLTYLKEESQRLRPKYTTLRNNKKTAETRKKAAQDKYNTALENQRRKPSAIPGQDAERLMKIQAVVDQHNEAYADADRKLDEYETHCRKVDDELVYLKDWLAHRASQTRNKRVMKRMRENFAIRQRGFGEASTTKKTQNEEDQRFTGIPAVEQWLHRATLNKREKHLDEILDGYQSQLAMMRIYSQTSGKHGDFDFTRDEVEQAVARTHSIFVEKLSATLKGAAMEIENLDPLEHRDRAIRKFVAEANNIAFRWAYKFPDDKQSTLKISFVKRL</sequence>
<evidence type="ECO:0000259" key="2">
    <source>
        <dbReference type="Pfam" id="PF00350"/>
    </source>
</evidence>
<organism evidence="3 4">
    <name type="scientific">Fusarium langsethiae</name>
    <dbReference type="NCBI Taxonomy" id="179993"/>
    <lineage>
        <taxon>Eukaryota</taxon>
        <taxon>Fungi</taxon>
        <taxon>Dikarya</taxon>
        <taxon>Ascomycota</taxon>
        <taxon>Pezizomycotina</taxon>
        <taxon>Sordariomycetes</taxon>
        <taxon>Hypocreomycetidae</taxon>
        <taxon>Hypocreales</taxon>
        <taxon>Nectriaceae</taxon>
        <taxon>Fusarium</taxon>
    </lineage>
</organism>